<sequence length="176" mass="20060">MFRDLSKGDLPLFSLNFRVITLVPKVQEANVIQQYRPICLLNVSYKIFTKVATNRLSSGRNILEGVVILHETIHELHRKNQSGVILKLDFEKAYDKTKKGLRQGDPLSPLLFNIMVDMLKVFISRAKTDGQFEGVIPNLVDGGLSILQFSMTLYSLWTMISDKARNTKLLLFAFEL</sequence>
<evidence type="ECO:0000313" key="2">
    <source>
        <dbReference type="Proteomes" id="UP001341281"/>
    </source>
</evidence>
<dbReference type="CDD" id="cd01650">
    <property type="entry name" value="RT_nLTR_like"/>
    <property type="match status" value="1"/>
</dbReference>
<proteinExistence type="predicted"/>
<gene>
    <name evidence="1" type="ORF">U9M48_040951</name>
</gene>
<dbReference type="SUPFAM" id="SSF56672">
    <property type="entry name" value="DNA/RNA polymerases"/>
    <property type="match status" value="1"/>
</dbReference>
<accession>A0AAQ3XCV6</accession>
<evidence type="ECO:0008006" key="3">
    <source>
        <dbReference type="Google" id="ProtNLM"/>
    </source>
</evidence>
<dbReference type="PANTHER" id="PTHR19446">
    <property type="entry name" value="REVERSE TRANSCRIPTASES"/>
    <property type="match status" value="1"/>
</dbReference>
<keyword evidence="2" id="KW-1185">Reference proteome</keyword>
<dbReference type="AlphaFoldDB" id="A0AAQ3XCV6"/>
<dbReference type="InterPro" id="IPR043502">
    <property type="entry name" value="DNA/RNA_pol_sf"/>
</dbReference>
<organism evidence="1 2">
    <name type="scientific">Paspalum notatum var. saurae</name>
    <dbReference type="NCBI Taxonomy" id="547442"/>
    <lineage>
        <taxon>Eukaryota</taxon>
        <taxon>Viridiplantae</taxon>
        <taxon>Streptophyta</taxon>
        <taxon>Embryophyta</taxon>
        <taxon>Tracheophyta</taxon>
        <taxon>Spermatophyta</taxon>
        <taxon>Magnoliopsida</taxon>
        <taxon>Liliopsida</taxon>
        <taxon>Poales</taxon>
        <taxon>Poaceae</taxon>
        <taxon>PACMAD clade</taxon>
        <taxon>Panicoideae</taxon>
        <taxon>Andropogonodae</taxon>
        <taxon>Paspaleae</taxon>
        <taxon>Paspalinae</taxon>
        <taxon>Paspalum</taxon>
    </lineage>
</organism>
<dbReference type="Proteomes" id="UP001341281">
    <property type="component" value="Chromosome 09"/>
</dbReference>
<name>A0AAQ3XCV6_PASNO</name>
<dbReference type="EMBL" id="CP144753">
    <property type="protein sequence ID" value="WVZ95151.1"/>
    <property type="molecule type" value="Genomic_DNA"/>
</dbReference>
<protein>
    <recommendedName>
        <fullName evidence="3">Reverse transcriptase domain-containing protein</fullName>
    </recommendedName>
</protein>
<reference evidence="1 2" key="1">
    <citation type="submission" date="2024-02" db="EMBL/GenBank/DDBJ databases">
        <title>High-quality chromosome-scale genome assembly of Pensacola bahiagrass (Paspalum notatum Flugge var. saurae).</title>
        <authorList>
            <person name="Vega J.M."/>
            <person name="Podio M."/>
            <person name="Orjuela J."/>
            <person name="Siena L.A."/>
            <person name="Pessino S.C."/>
            <person name="Combes M.C."/>
            <person name="Mariac C."/>
            <person name="Albertini E."/>
            <person name="Pupilli F."/>
            <person name="Ortiz J.P.A."/>
            <person name="Leblanc O."/>
        </authorList>
    </citation>
    <scope>NUCLEOTIDE SEQUENCE [LARGE SCALE GENOMIC DNA]</scope>
    <source>
        <strain evidence="1">R1</strain>
        <tissue evidence="1">Leaf</tissue>
    </source>
</reference>
<evidence type="ECO:0000313" key="1">
    <source>
        <dbReference type="EMBL" id="WVZ95151.1"/>
    </source>
</evidence>